<proteinExistence type="predicted"/>
<dbReference type="VEuPathDB" id="FungiDB:PSTT_10237"/>
<reference evidence="2" key="3">
    <citation type="journal article" date="2018" name="Mol. Plant Microbe Interact.">
        <title>Genome sequence resources for the wheat stripe rust pathogen (Puccinia striiformis f. sp. tritici) and the barley stripe rust pathogen (Puccinia striiformis f. sp. hordei).</title>
        <authorList>
            <person name="Xia C."/>
            <person name="Wang M."/>
            <person name="Yin C."/>
            <person name="Cornejo O.E."/>
            <person name="Hulbert S.H."/>
            <person name="Chen X."/>
        </authorList>
    </citation>
    <scope>NUCLEOTIDE SEQUENCE [LARGE SCALE GENOMIC DNA]</scope>
    <source>
        <strain evidence="2">93TX-2</strain>
    </source>
</reference>
<feature type="non-terminal residue" evidence="1">
    <location>
        <position position="101"/>
    </location>
</feature>
<dbReference type="EMBL" id="PKSM01000013">
    <property type="protein sequence ID" value="POW22136.1"/>
    <property type="molecule type" value="Genomic_DNA"/>
</dbReference>
<organism evidence="1 2">
    <name type="scientific">Puccinia striiformis</name>
    <dbReference type="NCBI Taxonomy" id="27350"/>
    <lineage>
        <taxon>Eukaryota</taxon>
        <taxon>Fungi</taxon>
        <taxon>Dikarya</taxon>
        <taxon>Basidiomycota</taxon>
        <taxon>Pucciniomycotina</taxon>
        <taxon>Pucciniomycetes</taxon>
        <taxon>Pucciniales</taxon>
        <taxon>Pucciniaceae</taxon>
        <taxon>Puccinia</taxon>
    </lineage>
</organism>
<comment type="caution">
    <text evidence="1">The sequence shown here is derived from an EMBL/GenBank/DDBJ whole genome shotgun (WGS) entry which is preliminary data.</text>
</comment>
<sequence>MSRDHTNINYVDRKMRVKRFIASELVSMAASRWSYIKVMASSARVDSSAPVPTSLPPSYWAPTTLFHTWAYMTASNLPPWAPVTRRCPVRGQTRVTNIANL</sequence>
<evidence type="ECO:0000313" key="1">
    <source>
        <dbReference type="EMBL" id="POW22136.1"/>
    </source>
</evidence>
<dbReference type="VEuPathDB" id="FungiDB:PSHT_01602"/>
<gene>
    <name evidence="1" type="ORF">PSHT_01602</name>
</gene>
<evidence type="ECO:0000313" key="2">
    <source>
        <dbReference type="Proteomes" id="UP000238274"/>
    </source>
</evidence>
<keyword evidence="2" id="KW-1185">Reference proteome</keyword>
<reference evidence="2" key="2">
    <citation type="journal article" date="2018" name="BMC Genomics">
        <title>Genomic insights into host adaptation between the wheat stripe rust pathogen (Puccinia striiformis f. sp. tritici) and the barley stripe rust pathogen (Puccinia striiformis f. sp. hordei).</title>
        <authorList>
            <person name="Xia C."/>
            <person name="Wang M."/>
            <person name="Yin C."/>
            <person name="Cornejo O.E."/>
            <person name="Hulbert S.H."/>
            <person name="Chen X."/>
        </authorList>
    </citation>
    <scope>NUCLEOTIDE SEQUENCE [LARGE SCALE GENOMIC DNA]</scope>
    <source>
        <strain evidence="2">93TX-2</strain>
    </source>
</reference>
<dbReference type="AlphaFoldDB" id="A0A2S4WK23"/>
<reference evidence="1 2" key="1">
    <citation type="submission" date="2017-12" db="EMBL/GenBank/DDBJ databases">
        <title>Gene loss provides genomic basis for host adaptation in cereal stripe rust fungi.</title>
        <authorList>
            <person name="Xia C."/>
        </authorList>
    </citation>
    <scope>NUCLEOTIDE SEQUENCE [LARGE SCALE GENOMIC DNA]</scope>
    <source>
        <strain evidence="1 2">93TX-2</strain>
    </source>
</reference>
<name>A0A2S4WK23_9BASI</name>
<accession>A0A2S4WK23</accession>
<protein>
    <submittedName>
        <fullName evidence="1">Uncharacterized protein</fullName>
    </submittedName>
</protein>
<dbReference type="Proteomes" id="UP000238274">
    <property type="component" value="Unassembled WGS sequence"/>
</dbReference>